<dbReference type="EMBL" id="WWBZ02000073">
    <property type="protein sequence ID" value="KAF4301717.1"/>
    <property type="molecule type" value="Genomic_DNA"/>
</dbReference>
<keyword evidence="2" id="KW-0472">Membrane</keyword>
<sequence>MTKRWGTSGADNISHASADDRLYMHFLGQTQGADALHVHHMDRLSKSNGHTKGSEDGGPRPPQLETIDLSEWPKHTPAEDSPAPDHSFLYPPSPTPYLTSTRENYDPSEVGDENPLRSRRYSQSRRYSRRIEESSRFGLWTLILLLLAVVMVILTALYSTGSAKSLMKGKIFTTSSSNSILVLRILTELCAVILGALVIVVVEDLQWALASRPGGVSLLHFVGLDSGTGVWGLVRLLATADWRQKYSSAFRLMIILSIPLPGIILMGDINIELVFFPEHTYPVAAGLSNFNASYINELTAVSTTALLVQMGNPVWSDREVQSLEPLGPKHGRCTVSKESSKWVPCDESYFMAGGFNSVSPQADDLVNYPDSTAYVVPNVKGYHVEYGKVHDLKTLHDEGNCHLIGSASAAAYWCAATGSDQELLFGSAYCPLSLQQDSSCLNSTSWTDELELSTSLFVYRRFATINYSRANFSILSITDLSEPKQYPIDLQEYMLALSAVVPGFNSSSDVKGDNSALAIYAVTALPISDSEVAKKLSLKAIRKAMSVPFDYFQANYFAPGPPIWELKTPREGLAEDMYTNMSISIMSYQVVAGQVSRWLFLAFACTLLLLCTATIIVTVRICERRPQRCGYPSLDFAAVCAHDSMLQENHHGNGLHRSLTRLKEQPGKFEVARRIKDERIVLR</sequence>
<dbReference type="OrthoDB" id="5139479at2759"/>
<feature type="transmembrane region" description="Helical" evidence="2">
    <location>
        <begin position="214"/>
        <end position="237"/>
    </location>
</feature>
<keyword evidence="4" id="KW-1185">Reference proteome</keyword>
<keyword evidence="2" id="KW-1133">Transmembrane helix</keyword>
<feature type="transmembrane region" description="Helical" evidence="2">
    <location>
        <begin position="181"/>
        <end position="202"/>
    </location>
</feature>
<evidence type="ECO:0000313" key="4">
    <source>
        <dbReference type="Proteomes" id="UP000572817"/>
    </source>
</evidence>
<proteinExistence type="predicted"/>
<organism evidence="3 4">
    <name type="scientific">Botryosphaeria dothidea</name>
    <dbReference type="NCBI Taxonomy" id="55169"/>
    <lineage>
        <taxon>Eukaryota</taxon>
        <taxon>Fungi</taxon>
        <taxon>Dikarya</taxon>
        <taxon>Ascomycota</taxon>
        <taxon>Pezizomycotina</taxon>
        <taxon>Dothideomycetes</taxon>
        <taxon>Dothideomycetes incertae sedis</taxon>
        <taxon>Botryosphaeriales</taxon>
        <taxon>Botryosphaeriaceae</taxon>
        <taxon>Botryosphaeria</taxon>
    </lineage>
</organism>
<dbReference type="AlphaFoldDB" id="A0A8H4IJR6"/>
<feature type="region of interest" description="Disordered" evidence="1">
    <location>
        <begin position="45"/>
        <end position="124"/>
    </location>
</feature>
<gene>
    <name evidence="3" type="ORF">GTA08_BOTSDO10036</name>
</gene>
<comment type="caution">
    <text evidence="3">The sequence shown here is derived from an EMBL/GenBank/DDBJ whole genome shotgun (WGS) entry which is preliminary data.</text>
</comment>
<keyword evidence="2" id="KW-0812">Transmembrane</keyword>
<evidence type="ECO:0000256" key="1">
    <source>
        <dbReference type="SAM" id="MobiDB-lite"/>
    </source>
</evidence>
<name>A0A8H4IJR6_9PEZI</name>
<dbReference type="Proteomes" id="UP000572817">
    <property type="component" value="Unassembled WGS sequence"/>
</dbReference>
<evidence type="ECO:0000313" key="3">
    <source>
        <dbReference type="EMBL" id="KAF4301717.1"/>
    </source>
</evidence>
<feature type="transmembrane region" description="Helical" evidence="2">
    <location>
        <begin position="249"/>
        <end position="267"/>
    </location>
</feature>
<feature type="transmembrane region" description="Helical" evidence="2">
    <location>
        <begin position="598"/>
        <end position="619"/>
    </location>
</feature>
<evidence type="ECO:0000256" key="2">
    <source>
        <dbReference type="SAM" id="Phobius"/>
    </source>
</evidence>
<accession>A0A8H4IJR6</accession>
<protein>
    <submittedName>
        <fullName evidence="3">Uncharacterized protein</fullName>
    </submittedName>
</protein>
<reference evidence="3" key="1">
    <citation type="submission" date="2020-04" db="EMBL/GenBank/DDBJ databases">
        <title>Genome Assembly and Annotation of Botryosphaeria dothidea sdau 11-99, a Latent Pathogen of Apple Fruit Ring Rot in China.</title>
        <authorList>
            <person name="Yu C."/>
            <person name="Diao Y."/>
            <person name="Lu Q."/>
            <person name="Zhao J."/>
            <person name="Cui S."/>
            <person name="Peng C."/>
            <person name="He B."/>
            <person name="Liu H."/>
        </authorList>
    </citation>
    <scope>NUCLEOTIDE SEQUENCE [LARGE SCALE GENOMIC DNA]</scope>
    <source>
        <strain evidence="3">Sdau11-99</strain>
    </source>
</reference>
<feature type="transmembrane region" description="Helical" evidence="2">
    <location>
        <begin position="137"/>
        <end position="160"/>
    </location>
</feature>